<dbReference type="Proteomes" id="UP001152872">
    <property type="component" value="Unassembled WGS sequence"/>
</dbReference>
<evidence type="ECO:0000313" key="3">
    <source>
        <dbReference type="Proteomes" id="UP001152872"/>
    </source>
</evidence>
<sequence length="169" mass="18845">MTHTRSKHSRLMIAVLPDESSAFEAYRLLQCHGISPEHLALVGKGYSSPDSVGLFNPTYTTWRYAKRGMFWLGVISTVTGVILYLIFSIKLPNLDWYQALFTIASTSGLIGLVIGGAIGTLYGWFFKSSLSISCRGCLERGQYLLMLEGSETLTRKGREILDNYTVKPH</sequence>
<keyword evidence="1" id="KW-1133">Transmembrane helix</keyword>
<proteinExistence type="predicted"/>
<comment type="caution">
    <text evidence="2">The sequence shown here is derived from an EMBL/GenBank/DDBJ whole genome shotgun (WGS) entry which is preliminary data.</text>
</comment>
<evidence type="ECO:0000313" key="2">
    <source>
        <dbReference type="EMBL" id="MDG3494309.1"/>
    </source>
</evidence>
<reference evidence="2" key="1">
    <citation type="submission" date="2019-05" db="EMBL/GenBank/DDBJ databases">
        <title>Whole genome sequencing of Pseudanabaena catenata USMAC16.</title>
        <authorList>
            <person name="Khan Z."/>
            <person name="Omar W.M."/>
            <person name="Convey P."/>
            <person name="Merican F."/>
            <person name="Najimudin N."/>
        </authorList>
    </citation>
    <scope>NUCLEOTIDE SEQUENCE</scope>
    <source>
        <strain evidence="2">USMAC16</strain>
    </source>
</reference>
<feature type="transmembrane region" description="Helical" evidence="1">
    <location>
        <begin position="99"/>
        <end position="125"/>
    </location>
</feature>
<dbReference type="RefSeq" id="WP_100228902.1">
    <property type="nucleotide sequence ID" value="NZ_VBTY01000041.1"/>
</dbReference>
<protein>
    <submittedName>
        <fullName evidence="2">Uncharacterized protein</fullName>
    </submittedName>
</protein>
<dbReference type="EMBL" id="VBTY01000041">
    <property type="protein sequence ID" value="MDG3494309.1"/>
    <property type="molecule type" value="Genomic_DNA"/>
</dbReference>
<evidence type="ECO:0000256" key="1">
    <source>
        <dbReference type="SAM" id="Phobius"/>
    </source>
</evidence>
<name>A0A9X4RKW7_9CYAN</name>
<keyword evidence="1" id="KW-0812">Transmembrane</keyword>
<keyword evidence="3" id="KW-1185">Reference proteome</keyword>
<gene>
    <name evidence="2" type="ORF">FEV09_07030</name>
</gene>
<feature type="transmembrane region" description="Helical" evidence="1">
    <location>
        <begin position="69"/>
        <end position="87"/>
    </location>
</feature>
<organism evidence="2 3">
    <name type="scientific">Pseudanabaena catenata USMAC16</name>
    <dbReference type="NCBI Taxonomy" id="1855837"/>
    <lineage>
        <taxon>Bacteria</taxon>
        <taxon>Bacillati</taxon>
        <taxon>Cyanobacteriota</taxon>
        <taxon>Cyanophyceae</taxon>
        <taxon>Pseudanabaenales</taxon>
        <taxon>Pseudanabaenaceae</taxon>
        <taxon>Pseudanabaena</taxon>
    </lineage>
</organism>
<accession>A0A9X4RKW7</accession>
<keyword evidence="1" id="KW-0472">Membrane</keyword>
<dbReference type="AlphaFoldDB" id="A0A9X4RKW7"/>